<name>C5T1X1_ACIDE</name>
<dbReference type="OrthoDB" id="5774579at2"/>
<evidence type="ECO:0000259" key="1">
    <source>
        <dbReference type="Pfam" id="PF18454"/>
    </source>
</evidence>
<dbReference type="InterPro" id="IPR041352">
    <property type="entry name" value="Mtd_N"/>
</dbReference>
<proteinExistence type="predicted"/>
<dbReference type="PATRIC" id="fig|573060.9.peg.4329"/>
<dbReference type="Pfam" id="PF18454">
    <property type="entry name" value="Mtd_N"/>
    <property type="match status" value="1"/>
</dbReference>
<gene>
    <name evidence="2" type="ORF">AcdelDRAFT_0901</name>
</gene>
<dbReference type="RefSeq" id="WP_005793822.1">
    <property type="nucleotide sequence ID" value="NZ_ACQT01000014.1"/>
</dbReference>
<dbReference type="Proteomes" id="UP000003856">
    <property type="component" value="Unassembled WGS sequence"/>
</dbReference>
<dbReference type="AlphaFoldDB" id="C5T1X1"/>
<organism evidence="2 3">
    <name type="scientific">Acidovorax delafieldii 2AN</name>
    <dbReference type="NCBI Taxonomy" id="573060"/>
    <lineage>
        <taxon>Bacteria</taxon>
        <taxon>Pseudomonadati</taxon>
        <taxon>Pseudomonadota</taxon>
        <taxon>Betaproteobacteria</taxon>
        <taxon>Burkholderiales</taxon>
        <taxon>Comamonadaceae</taxon>
        <taxon>Acidovorax</taxon>
    </lineage>
</organism>
<accession>C5T1X1</accession>
<feature type="domain" description="Major tropism determinant N-terminal" evidence="1">
    <location>
        <begin position="4"/>
        <end position="35"/>
    </location>
</feature>
<protein>
    <recommendedName>
        <fullName evidence="1">Major tropism determinant N-terminal domain-containing protein</fullName>
    </recommendedName>
</protein>
<evidence type="ECO:0000313" key="3">
    <source>
        <dbReference type="Proteomes" id="UP000003856"/>
    </source>
</evidence>
<dbReference type="EMBL" id="ACQT01000014">
    <property type="protein sequence ID" value="EER61566.1"/>
    <property type="molecule type" value="Genomic_DNA"/>
</dbReference>
<sequence>MARIQLKRGLKANLPSTGMLAGEPMVTTDRGTLHVATDASTKIPVVPAIDDLATLAAISGTDDLLIVHDASEAAGQKEKKITFNAFKAALNIPEGTADEKVAVVSGGTSGFVWGTDGTDGVIRMNSSLSWTKDAGNAFVTLAVGDIDCGTF</sequence>
<reference evidence="2 3" key="1">
    <citation type="submission" date="2009-05" db="EMBL/GenBank/DDBJ databases">
        <title>The draft genome of Acidovorax delafieldii 2AN.</title>
        <authorList>
            <consortium name="US DOE Joint Genome Institute (JGI-PGF)"/>
            <person name="Lucas S."/>
            <person name="Copeland A."/>
            <person name="Lapidus A."/>
            <person name="Glavina del Rio T."/>
            <person name="Tice H."/>
            <person name="Bruce D."/>
            <person name="Goodwin L."/>
            <person name="Pitluck S."/>
            <person name="Larimer F."/>
            <person name="Land M.L."/>
            <person name="Hauser L."/>
            <person name="Shelobolina E.S."/>
            <person name="Picardal F."/>
            <person name="Roden E."/>
            <person name="Emerson D."/>
        </authorList>
    </citation>
    <scope>NUCLEOTIDE SEQUENCE [LARGE SCALE GENOMIC DNA]</scope>
    <source>
        <strain evidence="2 3">2AN</strain>
    </source>
</reference>
<comment type="caution">
    <text evidence="2">The sequence shown here is derived from an EMBL/GenBank/DDBJ whole genome shotgun (WGS) entry which is preliminary data.</text>
</comment>
<keyword evidence="3" id="KW-1185">Reference proteome</keyword>
<evidence type="ECO:0000313" key="2">
    <source>
        <dbReference type="EMBL" id="EER61566.1"/>
    </source>
</evidence>